<keyword evidence="2" id="KW-1185">Reference proteome</keyword>
<gene>
    <name evidence="1" type="ORF">IM725_16040</name>
</gene>
<reference evidence="1 2" key="1">
    <citation type="submission" date="2020-10" db="EMBL/GenBank/DDBJ databases">
        <title>Draft genome of Ramlibacter aquaticus LMG 30558.</title>
        <authorList>
            <person name="Props R."/>
        </authorList>
    </citation>
    <scope>NUCLEOTIDE SEQUENCE [LARGE SCALE GENOMIC DNA]</scope>
    <source>
        <strain evidence="1 2">LMG 30558</strain>
    </source>
</reference>
<organism evidence="1 2">
    <name type="scientific">Ramlibacter aquaticus</name>
    <dbReference type="NCBI Taxonomy" id="2780094"/>
    <lineage>
        <taxon>Bacteria</taxon>
        <taxon>Pseudomonadati</taxon>
        <taxon>Pseudomonadota</taxon>
        <taxon>Betaproteobacteria</taxon>
        <taxon>Burkholderiales</taxon>
        <taxon>Comamonadaceae</taxon>
        <taxon>Ramlibacter</taxon>
    </lineage>
</organism>
<dbReference type="Proteomes" id="UP000715965">
    <property type="component" value="Unassembled WGS sequence"/>
</dbReference>
<evidence type="ECO:0000313" key="1">
    <source>
        <dbReference type="EMBL" id="MBE7942085.1"/>
    </source>
</evidence>
<proteinExistence type="predicted"/>
<sequence>MERITGPFNGFFIATRVTHGHGNEAGWQALAKICRGRPDNFRDAFCCASVAPAQAFETAQEALADAEGRARAQTGTLAAFAFAPAQQQATPA</sequence>
<dbReference type="RefSeq" id="WP_193781641.1">
    <property type="nucleotide sequence ID" value="NZ_JADDOJ010000078.1"/>
</dbReference>
<evidence type="ECO:0000313" key="2">
    <source>
        <dbReference type="Proteomes" id="UP000715965"/>
    </source>
</evidence>
<comment type="caution">
    <text evidence="1">The sequence shown here is derived from an EMBL/GenBank/DDBJ whole genome shotgun (WGS) entry which is preliminary data.</text>
</comment>
<dbReference type="EMBL" id="JADDOJ010000078">
    <property type="protein sequence ID" value="MBE7942085.1"/>
    <property type="molecule type" value="Genomic_DNA"/>
</dbReference>
<name>A0ABR9SIB8_9BURK</name>
<protein>
    <submittedName>
        <fullName evidence="1">Uncharacterized protein</fullName>
    </submittedName>
</protein>
<accession>A0ABR9SIB8</accession>